<dbReference type="Gene3D" id="3.20.20.80">
    <property type="entry name" value="Glycosidases"/>
    <property type="match status" value="1"/>
</dbReference>
<dbReference type="OrthoDB" id="9761577at2"/>
<evidence type="ECO:0000259" key="1">
    <source>
        <dbReference type="SMART" id="SM00642"/>
    </source>
</evidence>
<dbReference type="GO" id="GO:0030980">
    <property type="term" value="P:alpha-glucan catabolic process"/>
    <property type="evidence" value="ECO:0007669"/>
    <property type="project" value="TreeGrafter"/>
</dbReference>
<sequence>MSEPRATYRIQLREEFGFARAAALAPYLAALGVSHVYLSPILQAAPGSAHGYDVVDHTRVSEALGGEDGFRAMVARFREAGLGVVVDIVPNHMAIPAPESLNRPLWSVLAEGRASPYARWFDIDWEAGEGRVVMPVLGDGDVPTREDDVLRYHEHMFPLPDDHYRLAPWREGPNYRRFFEISSLAGLRAEDPEVFDRTHGLILRLVREGLIDGLRVDHPDGLAAPRAYLDRLAEATGGVWTVVEKILTGPEELAPDWACAGTTGYDALGMVGGVFVSPRGEGPLTEVYDGAVPFEQVAYEAKRQSAEGGLAPEVERLHRALCRVLPSYGTGELRDALLELLVAMPVYRVYVEPGEEVFPQTESVLEAATEAARSRLPAELHPALEAIVPVVSGKVGCTDAAAEVAVRFQQTAAPLMAKGVEDTAFYRWSRLVSRNEVGGEPDRFSVSPEEFHAFCGRLARDWPATMTTLSTHDTKRQEDVRARLAVLAELPEAWAETLRDLRSPDSPLEPDLEHLLWQTVVGAWPLSPERLAEYLTKAMREAKTRTSWTDPDPAYEAAVLEYARSIPAERVAAFTARLEPYARVNVLGQKLVQLTMPGVPDVYQGCELVALSLVDPDNRRPVDYDDRRARLTRLDAGEPPRDLDDEKLLVTSRALRARRPGPYEPLNATGPAAEHALAFRCGETVTVVTRLPVGLERGGGWHDTALALDGGPWRDVLTGVLHHDLRLNALLARLPVALLVPTEDRG</sequence>
<gene>
    <name evidence="2" type="ORF">DFJ69_3837</name>
</gene>
<evidence type="ECO:0000313" key="3">
    <source>
        <dbReference type="Proteomes" id="UP000256661"/>
    </source>
</evidence>
<evidence type="ECO:0000313" key="2">
    <source>
        <dbReference type="EMBL" id="REE98350.1"/>
    </source>
</evidence>
<dbReference type="InterPro" id="IPR017853">
    <property type="entry name" value="GH"/>
</dbReference>
<dbReference type="Gene3D" id="1.10.10.470">
    <property type="entry name" value="Maltooligosyl trehalose synthase, domain 4"/>
    <property type="match status" value="1"/>
</dbReference>
<dbReference type="EMBL" id="QTTT01000001">
    <property type="protein sequence ID" value="REE98350.1"/>
    <property type="molecule type" value="Genomic_DNA"/>
</dbReference>
<proteinExistence type="predicted"/>
<dbReference type="SMART" id="SM00642">
    <property type="entry name" value="Aamy"/>
    <property type="match status" value="1"/>
</dbReference>
<dbReference type="InterPro" id="IPR013797">
    <property type="entry name" value="Maltooligo_trehalose_synth_4"/>
</dbReference>
<dbReference type="NCBIfam" id="TIGR02401">
    <property type="entry name" value="trehalose_TreY"/>
    <property type="match status" value="1"/>
</dbReference>
<dbReference type="RefSeq" id="WP_116023813.1">
    <property type="nucleotide sequence ID" value="NZ_QTTT01000001.1"/>
</dbReference>
<dbReference type="SUPFAM" id="SSF51445">
    <property type="entry name" value="(Trans)glycosidases"/>
    <property type="match status" value="1"/>
</dbReference>
<accession>A0A3D9SV26</accession>
<dbReference type="AlphaFoldDB" id="A0A3D9SV26"/>
<organism evidence="2 3">
    <name type="scientific">Thermomonospora umbrina</name>
    <dbReference type="NCBI Taxonomy" id="111806"/>
    <lineage>
        <taxon>Bacteria</taxon>
        <taxon>Bacillati</taxon>
        <taxon>Actinomycetota</taxon>
        <taxon>Actinomycetes</taxon>
        <taxon>Streptosporangiales</taxon>
        <taxon>Thermomonosporaceae</taxon>
        <taxon>Thermomonospora</taxon>
    </lineage>
</organism>
<dbReference type="GO" id="GO:0047470">
    <property type="term" value="F:(1,4)-alpha-D-glucan 1-alpha-D-glucosylmutase activity"/>
    <property type="evidence" value="ECO:0007669"/>
    <property type="project" value="TreeGrafter"/>
</dbReference>
<keyword evidence="3" id="KW-1185">Reference proteome</keyword>
<dbReference type="Gene3D" id="3.30.1590.10">
    <property type="entry name" value="Maltooligosyl trehalose synthase, domain 2"/>
    <property type="match status" value="1"/>
</dbReference>
<dbReference type="GO" id="GO:0005992">
    <property type="term" value="P:trehalose biosynthetic process"/>
    <property type="evidence" value="ECO:0007669"/>
    <property type="project" value="TreeGrafter"/>
</dbReference>
<dbReference type="Proteomes" id="UP000256661">
    <property type="component" value="Unassembled WGS sequence"/>
</dbReference>
<dbReference type="Gene3D" id="1.10.150.200">
    <property type="entry name" value="Maltooligosyl trehalose synthase, domain 3"/>
    <property type="match status" value="1"/>
</dbReference>
<dbReference type="PANTHER" id="PTHR10357:SF216">
    <property type="entry name" value="MALTOOLIGOSYL TREHALOSE SYNTHASE-RELATED"/>
    <property type="match status" value="1"/>
</dbReference>
<dbReference type="InterPro" id="IPR012767">
    <property type="entry name" value="Trehalose_TreY"/>
</dbReference>
<dbReference type="CDD" id="cd11336">
    <property type="entry name" value="AmyAc_MTSase"/>
    <property type="match status" value="1"/>
</dbReference>
<reference evidence="2 3" key="1">
    <citation type="submission" date="2018-08" db="EMBL/GenBank/DDBJ databases">
        <title>Sequencing the genomes of 1000 actinobacteria strains.</title>
        <authorList>
            <person name="Klenk H.-P."/>
        </authorList>
    </citation>
    <scope>NUCLEOTIDE SEQUENCE [LARGE SCALE GENOMIC DNA]</scope>
    <source>
        <strain evidence="2 3">DSM 43927</strain>
    </source>
</reference>
<comment type="caution">
    <text evidence="2">The sequence shown here is derived from an EMBL/GenBank/DDBJ whole genome shotgun (WGS) entry which is preliminary data.</text>
</comment>
<feature type="domain" description="Glycosyl hydrolase family 13 catalytic" evidence="1">
    <location>
        <begin position="17"/>
        <end position="638"/>
    </location>
</feature>
<dbReference type="InterPro" id="IPR006047">
    <property type="entry name" value="GH13_cat_dom"/>
</dbReference>
<dbReference type="Pfam" id="PF00128">
    <property type="entry name" value="Alpha-amylase"/>
    <property type="match status" value="1"/>
</dbReference>
<dbReference type="PANTHER" id="PTHR10357">
    <property type="entry name" value="ALPHA-AMYLASE FAMILY MEMBER"/>
    <property type="match status" value="1"/>
</dbReference>
<protein>
    <submittedName>
        <fullName evidence="2">Maltooligosyl trehalose synthase</fullName>
    </submittedName>
</protein>
<name>A0A3D9SV26_9ACTN</name>